<evidence type="ECO:0000256" key="2">
    <source>
        <dbReference type="ARBA" id="ARBA00014934"/>
    </source>
</evidence>
<dbReference type="Pfam" id="PF13519">
    <property type="entry name" value="VWA_2"/>
    <property type="match status" value="1"/>
</dbReference>
<dbReference type="PROSITE" id="PS50330">
    <property type="entry name" value="UIM"/>
    <property type="match status" value="2"/>
</dbReference>
<dbReference type="InterPro" id="IPR003903">
    <property type="entry name" value="UIM_dom"/>
</dbReference>
<dbReference type="GO" id="GO:0000502">
    <property type="term" value="C:proteasome complex"/>
    <property type="evidence" value="ECO:0007669"/>
    <property type="project" value="UniProtKB-KW"/>
</dbReference>
<proteinExistence type="inferred from homology"/>
<dbReference type="InterPro" id="IPR027040">
    <property type="entry name" value="PSMD4"/>
</dbReference>
<name>A0ABN7AQK5_9HEMI</name>
<feature type="region of interest" description="Disordered" evidence="4">
    <location>
        <begin position="215"/>
        <end position="240"/>
    </location>
</feature>
<evidence type="ECO:0000256" key="4">
    <source>
        <dbReference type="SAM" id="MobiDB-lite"/>
    </source>
</evidence>
<organism evidence="6 7">
    <name type="scientific">Nesidiocoris tenuis</name>
    <dbReference type="NCBI Taxonomy" id="355587"/>
    <lineage>
        <taxon>Eukaryota</taxon>
        <taxon>Metazoa</taxon>
        <taxon>Ecdysozoa</taxon>
        <taxon>Arthropoda</taxon>
        <taxon>Hexapoda</taxon>
        <taxon>Insecta</taxon>
        <taxon>Pterygota</taxon>
        <taxon>Neoptera</taxon>
        <taxon>Paraneoptera</taxon>
        <taxon>Hemiptera</taxon>
        <taxon>Heteroptera</taxon>
        <taxon>Panheteroptera</taxon>
        <taxon>Cimicomorpha</taxon>
        <taxon>Miridae</taxon>
        <taxon>Dicyphina</taxon>
        <taxon>Nesidiocoris</taxon>
    </lineage>
</organism>
<keyword evidence="3 6" id="KW-0647">Proteasome</keyword>
<feature type="compositionally biased region" description="Polar residues" evidence="4">
    <location>
        <begin position="216"/>
        <end position="238"/>
    </location>
</feature>
<evidence type="ECO:0000313" key="7">
    <source>
        <dbReference type="Proteomes" id="UP001307889"/>
    </source>
</evidence>
<dbReference type="PROSITE" id="PS50234">
    <property type="entry name" value="VWFA"/>
    <property type="match status" value="1"/>
</dbReference>
<gene>
    <name evidence="6" type="ORF">NTJ_07132</name>
</gene>
<dbReference type="SMART" id="SM00327">
    <property type="entry name" value="VWA"/>
    <property type="match status" value="1"/>
</dbReference>
<sequence length="334" mass="36843">MVIENIVICVDNSEYARNEDFFPSRLKAQCEAAGFIVQTVLTTHPENHVGIVTFSNNQVVTNLSINEAQLITQIHKINYGGVTRFSQGIALAQLMLKHRPVRTHKCRIIVFLGSPVHLSESEATTLGKRLKKCNIFLDIVKFGDDGDEFDLLKVIVDSMNRNSLSENKFVKIPAGASICDYLLSAGVLQVSRNARTSRRNEEDEELRMALELSLRESATTGATDAPRTSTTVRNQSSLTEEEQIEMAIQLSMEEASGQDSGKREDGNKNTKIMQASPLEDLEQRGTENANIDPNGETSDNSGPSSNSQSLKRQKGASQDGECEPGSKKRRPSNE</sequence>
<dbReference type="Pfam" id="PF23625">
    <property type="entry name" value="UIM_2"/>
    <property type="match status" value="1"/>
</dbReference>
<feature type="compositionally biased region" description="Low complexity" evidence="4">
    <location>
        <begin position="298"/>
        <end position="309"/>
    </location>
</feature>
<feature type="compositionally biased region" description="Polar residues" evidence="4">
    <location>
        <begin position="286"/>
        <end position="297"/>
    </location>
</feature>
<dbReference type="EMBL" id="AP028913">
    <property type="protein sequence ID" value="BES94323.1"/>
    <property type="molecule type" value="Genomic_DNA"/>
</dbReference>
<dbReference type="Pfam" id="PF02809">
    <property type="entry name" value="UIM"/>
    <property type="match status" value="1"/>
</dbReference>
<evidence type="ECO:0000256" key="3">
    <source>
        <dbReference type="ARBA" id="ARBA00022942"/>
    </source>
</evidence>
<protein>
    <recommendedName>
        <fullName evidence="2">26S proteasome non-ATPase regulatory subunit 4</fullName>
    </recommendedName>
</protein>
<dbReference type="PANTHER" id="PTHR10223">
    <property type="entry name" value="26S PROTEASOME NON-ATPASE REGULATORY SUBUNIT 4"/>
    <property type="match status" value="1"/>
</dbReference>
<dbReference type="Proteomes" id="UP001307889">
    <property type="component" value="Chromosome 5"/>
</dbReference>
<dbReference type="InterPro" id="IPR002035">
    <property type="entry name" value="VWF_A"/>
</dbReference>
<evidence type="ECO:0000259" key="5">
    <source>
        <dbReference type="PROSITE" id="PS50234"/>
    </source>
</evidence>
<reference evidence="6 7" key="1">
    <citation type="submission" date="2023-09" db="EMBL/GenBank/DDBJ databases">
        <title>Nesidiocoris tenuis whole genome shotgun sequence.</title>
        <authorList>
            <person name="Shibata T."/>
            <person name="Shimoda M."/>
            <person name="Kobayashi T."/>
            <person name="Uehara T."/>
        </authorList>
    </citation>
    <scope>NUCLEOTIDE SEQUENCE [LARGE SCALE GENOMIC DNA]</scope>
    <source>
        <strain evidence="6 7">Japan</strain>
    </source>
</reference>
<feature type="domain" description="VWFA" evidence="5">
    <location>
        <begin position="5"/>
        <end position="182"/>
    </location>
</feature>
<evidence type="ECO:0000256" key="1">
    <source>
        <dbReference type="ARBA" id="ARBA00005574"/>
    </source>
</evidence>
<evidence type="ECO:0000313" key="6">
    <source>
        <dbReference type="EMBL" id="BES94323.1"/>
    </source>
</evidence>
<dbReference type="PANTHER" id="PTHR10223:SF0">
    <property type="entry name" value="26S PROTEASOME NON-ATPASE REGULATORY SUBUNIT 4"/>
    <property type="match status" value="1"/>
</dbReference>
<dbReference type="Gene3D" id="3.40.50.410">
    <property type="entry name" value="von Willebrand factor, type A domain"/>
    <property type="match status" value="1"/>
</dbReference>
<comment type="similarity">
    <text evidence="1">Belongs to the proteasome subunit S5A family.</text>
</comment>
<dbReference type="SUPFAM" id="SSF53300">
    <property type="entry name" value="vWA-like"/>
    <property type="match status" value="1"/>
</dbReference>
<dbReference type="SMART" id="SM00726">
    <property type="entry name" value="UIM"/>
    <property type="match status" value="2"/>
</dbReference>
<feature type="region of interest" description="Disordered" evidence="4">
    <location>
        <begin position="253"/>
        <end position="334"/>
    </location>
</feature>
<keyword evidence="7" id="KW-1185">Reference proteome</keyword>
<accession>A0ABN7AQK5</accession>
<dbReference type="Gene3D" id="6.10.140.100">
    <property type="match status" value="1"/>
</dbReference>
<dbReference type="InterPro" id="IPR036465">
    <property type="entry name" value="vWFA_dom_sf"/>
</dbReference>